<feature type="binding site" description="axial binding residue" evidence="13">
    <location>
        <position position="546"/>
    </location>
    <ligand>
        <name>heme</name>
        <dbReference type="ChEBI" id="CHEBI:30413"/>
    </ligand>
    <ligandPart>
        <name>Fe</name>
        <dbReference type="ChEBI" id="CHEBI:18248"/>
    </ligandPart>
</feature>
<keyword evidence="12" id="KW-0472">Membrane</keyword>
<evidence type="ECO:0000256" key="7">
    <source>
        <dbReference type="ARBA" id="ARBA00022824"/>
    </source>
</evidence>
<evidence type="ECO:0000256" key="11">
    <source>
        <dbReference type="ARBA" id="ARBA00023033"/>
    </source>
</evidence>
<keyword evidence="7" id="KW-0256">Endoplasmic reticulum</keyword>
<keyword evidence="6 13" id="KW-0479">Metal-binding</keyword>
<evidence type="ECO:0000256" key="8">
    <source>
        <dbReference type="ARBA" id="ARBA00022848"/>
    </source>
</evidence>
<dbReference type="Gene3D" id="1.10.630.10">
    <property type="entry name" value="Cytochrome P450"/>
    <property type="match status" value="1"/>
</dbReference>
<sequence length="625" mass="69144">MLGSLALVTRDAMREGAGSARGFARRRAKLSGRCNSKHISRLLARSGSLTGGSDGSNSSSVDRRQPPPRTTLNRGTGGIMTQRDLGEALINSARPRGLAEALRAGVPPMQGLLLLLLSLLLAFQAAKFLAFEWSRRRRLGPPGPFPWPLLGNAAQLGRAPHLAFGRLAAIYGSVFQLRLGRWPVVVLNGERAIREALIRQGAAFAGRPPFPSFQLVSGGRSLAFGGYSELWKLQRRLAHSTLRAFSARRLLEQPLLAEARTVVRLLVSACAGGAFVDPSRSLGVAVANVMSALCFGSRYSHADVEFRRLVGRNEQFGRTVGAGSVVDVLPWLQRFPNPVRSAFRAFRALNHEFYSFVRQKFLWHRNSLRPGDPLRDLMDAFIRLQQTQPGLPVEHVPATVTDIFGASQDTLSTALQWLLIFLIRYPEVQTKLQEEIDKVVGRNRLPCAEDQPRLPSVMAFLYESMRFSSFVPVTIPHSTTADTILMGYHIPKDTVVFINQWSVNHDPGKWPAPEVFNPARFLDENGFLNKDLASSVLIFSVGKRRCIGEELSKVQLFLFTAVLVHQCNFSANPKEDSKMDFTYGLTVKPKPFTLSVTLRDSMDLLDNAVQGLQAENASENCVFNT</sequence>
<dbReference type="Pfam" id="PF00067">
    <property type="entry name" value="p450"/>
    <property type="match status" value="1"/>
</dbReference>
<dbReference type="PRINTS" id="PR00463">
    <property type="entry name" value="EP450I"/>
</dbReference>
<comment type="subcellular location">
    <subcellularLocation>
        <location evidence="3">Endoplasmic reticulum membrane</location>
        <topology evidence="3">Peripheral membrane protein</topology>
    </subcellularLocation>
    <subcellularLocation>
        <location evidence="2">Microsome membrane</location>
        <topology evidence="2">Peripheral membrane protein</topology>
    </subcellularLocation>
</comment>
<dbReference type="InterPro" id="IPR001128">
    <property type="entry name" value="Cyt_P450"/>
</dbReference>
<dbReference type="FunFam" id="1.10.630.10:FF:000238">
    <property type="entry name" value="Cytochrome P450 2A6"/>
    <property type="match status" value="1"/>
</dbReference>
<keyword evidence="17" id="KW-1185">Reference proteome</keyword>
<dbReference type="InterPro" id="IPR036396">
    <property type="entry name" value="Cyt_P450_sf"/>
</dbReference>
<evidence type="ECO:0000256" key="5">
    <source>
        <dbReference type="ARBA" id="ARBA00022617"/>
    </source>
</evidence>
<dbReference type="GO" id="GO:0005789">
    <property type="term" value="C:endoplasmic reticulum membrane"/>
    <property type="evidence" value="ECO:0007669"/>
    <property type="project" value="UniProtKB-SubCell"/>
</dbReference>
<dbReference type="PANTHER" id="PTHR24289">
    <property type="entry name" value="STEROID 17-ALPHA-HYDROXYLASE/17,20 LYASE"/>
    <property type="match status" value="1"/>
</dbReference>
<comment type="cofactor">
    <cofactor evidence="1 13">
        <name>heme</name>
        <dbReference type="ChEBI" id="CHEBI:30413"/>
    </cofactor>
</comment>
<dbReference type="GO" id="GO:0042446">
    <property type="term" value="P:hormone biosynthetic process"/>
    <property type="evidence" value="ECO:0007669"/>
    <property type="project" value="TreeGrafter"/>
</dbReference>
<dbReference type="GO" id="GO:0020037">
    <property type="term" value="F:heme binding"/>
    <property type="evidence" value="ECO:0007669"/>
    <property type="project" value="InterPro"/>
</dbReference>
<evidence type="ECO:0000256" key="13">
    <source>
        <dbReference type="PIRSR" id="PIRSR602401-1"/>
    </source>
</evidence>
<dbReference type="PANTHER" id="PTHR24289:SF16">
    <property type="entry name" value="CYTOCHROME P450 1B1"/>
    <property type="match status" value="1"/>
</dbReference>
<reference evidence="16 17" key="1">
    <citation type="journal article" date="2024" name="Proc. Natl. Acad. Sci. U.S.A.">
        <title>The genetic regulatory architecture and epigenomic basis for age-related changes in rattlesnake venom.</title>
        <authorList>
            <person name="Hogan M.P."/>
            <person name="Holding M.L."/>
            <person name="Nystrom G.S."/>
            <person name="Colston T.J."/>
            <person name="Bartlett D.A."/>
            <person name="Mason A.J."/>
            <person name="Ellsworth S.A."/>
            <person name="Rautsaw R.M."/>
            <person name="Lawrence K.C."/>
            <person name="Strickland J.L."/>
            <person name="He B."/>
            <person name="Fraser P."/>
            <person name="Margres M.J."/>
            <person name="Gilbert D.M."/>
            <person name="Gibbs H.L."/>
            <person name="Parkinson C.L."/>
            <person name="Rokyta D.R."/>
        </authorList>
    </citation>
    <scope>NUCLEOTIDE SEQUENCE [LARGE SCALE GENOMIC DNA]</scope>
    <source>
        <strain evidence="16">DRR0105</strain>
    </source>
</reference>
<evidence type="ECO:0000256" key="2">
    <source>
        <dbReference type="ARBA" id="ARBA00004174"/>
    </source>
</evidence>
<evidence type="ECO:0000256" key="1">
    <source>
        <dbReference type="ARBA" id="ARBA00001971"/>
    </source>
</evidence>
<dbReference type="GO" id="GO:0005506">
    <property type="term" value="F:iron ion binding"/>
    <property type="evidence" value="ECO:0007669"/>
    <property type="project" value="InterPro"/>
</dbReference>
<evidence type="ECO:0000256" key="3">
    <source>
        <dbReference type="ARBA" id="ARBA00004406"/>
    </source>
</evidence>
<keyword evidence="11 14" id="KW-0503">Monooxygenase</keyword>
<name>A0AAW1CBW5_CROAD</name>
<evidence type="ECO:0000313" key="17">
    <source>
        <dbReference type="Proteomes" id="UP001474421"/>
    </source>
</evidence>
<dbReference type="Proteomes" id="UP001474421">
    <property type="component" value="Unassembled WGS sequence"/>
</dbReference>
<dbReference type="EMBL" id="JAOTOJ010000001">
    <property type="protein sequence ID" value="KAK9411862.1"/>
    <property type="molecule type" value="Genomic_DNA"/>
</dbReference>
<proteinExistence type="inferred from homology"/>
<accession>A0AAW1CBW5</accession>
<dbReference type="PROSITE" id="PS00086">
    <property type="entry name" value="CYTOCHROME_P450"/>
    <property type="match status" value="1"/>
</dbReference>
<evidence type="ECO:0000256" key="10">
    <source>
        <dbReference type="ARBA" id="ARBA00023004"/>
    </source>
</evidence>
<keyword evidence="8" id="KW-0492">Microsome</keyword>
<dbReference type="CDD" id="cd20675">
    <property type="entry name" value="CYP1B1-like"/>
    <property type="match status" value="1"/>
</dbReference>
<dbReference type="AlphaFoldDB" id="A0AAW1CBW5"/>
<gene>
    <name evidence="16" type="ORF">NXF25_003037</name>
</gene>
<dbReference type="SUPFAM" id="SSF48264">
    <property type="entry name" value="Cytochrome P450"/>
    <property type="match status" value="1"/>
</dbReference>
<dbReference type="InterPro" id="IPR017972">
    <property type="entry name" value="Cyt_P450_CS"/>
</dbReference>
<evidence type="ECO:0000256" key="9">
    <source>
        <dbReference type="ARBA" id="ARBA00023002"/>
    </source>
</evidence>
<evidence type="ECO:0000256" key="14">
    <source>
        <dbReference type="RuleBase" id="RU000461"/>
    </source>
</evidence>
<dbReference type="PRINTS" id="PR00385">
    <property type="entry name" value="P450"/>
</dbReference>
<dbReference type="GO" id="GO:0042448">
    <property type="term" value="P:progesterone metabolic process"/>
    <property type="evidence" value="ECO:0007669"/>
    <property type="project" value="TreeGrafter"/>
</dbReference>
<feature type="region of interest" description="Disordered" evidence="15">
    <location>
        <begin position="45"/>
        <end position="79"/>
    </location>
</feature>
<keyword evidence="10 13" id="KW-0408">Iron</keyword>
<keyword evidence="5 13" id="KW-0349">Heme</keyword>
<comment type="caution">
    <text evidence="16">The sequence shown here is derived from an EMBL/GenBank/DDBJ whole genome shotgun (WGS) entry which is preliminary data.</text>
</comment>
<evidence type="ECO:0000313" key="16">
    <source>
        <dbReference type="EMBL" id="KAK9411862.1"/>
    </source>
</evidence>
<organism evidence="16 17">
    <name type="scientific">Crotalus adamanteus</name>
    <name type="common">Eastern diamondback rattlesnake</name>
    <dbReference type="NCBI Taxonomy" id="8729"/>
    <lineage>
        <taxon>Eukaryota</taxon>
        <taxon>Metazoa</taxon>
        <taxon>Chordata</taxon>
        <taxon>Craniata</taxon>
        <taxon>Vertebrata</taxon>
        <taxon>Euteleostomi</taxon>
        <taxon>Lepidosauria</taxon>
        <taxon>Squamata</taxon>
        <taxon>Bifurcata</taxon>
        <taxon>Unidentata</taxon>
        <taxon>Episquamata</taxon>
        <taxon>Toxicofera</taxon>
        <taxon>Serpentes</taxon>
        <taxon>Colubroidea</taxon>
        <taxon>Viperidae</taxon>
        <taxon>Crotalinae</taxon>
        <taxon>Crotalus</taxon>
    </lineage>
</organism>
<dbReference type="GO" id="GO:0004508">
    <property type="term" value="F:steroid 17-alpha-monooxygenase activity"/>
    <property type="evidence" value="ECO:0007669"/>
    <property type="project" value="TreeGrafter"/>
</dbReference>
<keyword evidence="9 14" id="KW-0560">Oxidoreductase</keyword>
<comment type="similarity">
    <text evidence="4 14">Belongs to the cytochrome P450 family.</text>
</comment>
<evidence type="ECO:0000256" key="6">
    <source>
        <dbReference type="ARBA" id="ARBA00022723"/>
    </source>
</evidence>
<evidence type="ECO:0000256" key="15">
    <source>
        <dbReference type="SAM" id="MobiDB-lite"/>
    </source>
</evidence>
<dbReference type="InterPro" id="IPR002401">
    <property type="entry name" value="Cyt_P450_E_grp-I"/>
</dbReference>
<protein>
    <submittedName>
        <fullName evidence="16">Cytochrome P450 1B1</fullName>
    </submittedName>
</protein>
<evidence type="ECO:0000256" key="4">
    <source>
        <dbReference type="ARBA" id="ARBA00010617"/>
    </source>
</evidence>
<evidence type="ECO:0000256" key="12">
    <source>
        <dbReference type="ARBA" id="ARBA00023136"/>
    </source>
</evidence>